<dbReference type="GO" id="GO:0008745">
    <property type="term" value="F:N-acetylmuramoyl-L-alanine amidase activity"/>
    <property type="evidence" value="ECO:0007669"/>
    <property type="project" value="InterPro"/>
</dbReference>
<dbReference type="SMART" id="SM00701">
    <property type="entry name" value="PGRP"/>
    <property type="match status" value="1"/>
</dbReference>
<sequence>MSLNLLTVLLIISAASSYELTSNGLKIYHRVQHQSHLIHYPIRRLRLPVSNVLISYTGTGPCYDVHECSLRMTGLRRYHTEINNWPSIGYNFLVGSDGNIYEGCGWDTEVFHASDSPTQYLLIGLIGDRNHVIINGNQLRAVQKLLEWGVHEGKLSRDYRVDGHRQKTEMMNPHDGMYKNVDMIPHWHGQLFTRTFYLLTVAAY</sequence>
<dbReference type="GeneID" id="105274167"/>
<accession>A0A0C9R2T5</accession>
<dbReference type="Gene3D" id="3.40.80.10">
    <property type="entry name" value="Peptidoglycan recognition protein-like"/>
    <property type="match status" value="1"/>
</dbReference>
<gene>
    <name evidence="6" type="primary">PGLYRP1</name>
    <name evidence="8" type="synonym">LOC105274167</name>
    <name evidence="6" type="ORF">g.21460</name>
</gene>
<dbReference type="InterPro" id="IPR006619">
    <property type="entry name" value="PGRP_domain_met/bac"/>
</dbReference>
<dbReference type="InterPro" id="IPR036505">
    <property type="entry name" value="Amidase/PGRP_sf"/>
</dbReference>
<feature type="signal peptide" evidence="4">
    <location>
        <begin position="1"/>
        <end position="17"/>
    </location>
</feature>
<dbReference type="PANTHER" id="PTHR11022">
    <property type="entry name" value="PEPTIDOGLYCAN RECOGNITION PROTEIN"/>
    <property type="match status" value="1"/>
</dbReference>
<dbReference type="GO" id="GO:0008270">
    <property type="term" value="F:zinc ion binding"/>
    <property type="evidence" value="ECO:0007669"/>
    <property type="project" value="InterPro"/>
</dbReference>
<keyword evidence="7" id="KW-1185">Reference proteome</keyword>
<dbReference type="Proteomes" id="UP000694866">
    <property type="component" value="Unplaced"/>
</dbReference>
<dbReference type="CDD" id="cd06583">
    <property type="entry name" value="PGRP"/>
    <property type="match status" value="1"/>
</dbReference>
<evidence type="ECO:0000256" key="1">
    <source>
        <dbReference type="ARBA" id="ARBA00007553"/>
    </source>
</evidence>
<evidence type="ECO:0000256" key="2">
    <source>
        <dbReference type="ARBA" id="ARBA00022588"/>
    </source>
</evidence>
<dbReference type="AlphaFoldDB" id="A0A0C9R2T5"/>
<accession>A0A9R1TUU4</accession>
<dbReference type="GO" id="GO:0045087">
    <property type="term" value="P:innate immune response"/>
    <property type="evidence" value="ECO:0007669"/>
    <property type="project" value="UniProtKB-KW"/>
</dbReference>
<keyword evidence="4" id="KW-0732">Signal</keyword>
<dbReference type="InterPro" id="IPR015510">
    <property type="entry name" value="PGRP"/>
</dbReference>
<proteinExistence type="inferred from homology"/>
<dbReference type="OrthoDB" id="10001926at2759"/>
<evidence type="ECO:0000259" key="5">
    <source>
        <dbReference type="SMART" id="SM00701"/>
    </source>
</evidence>
<evidence type="ECO:0000313" key="7">
    <source>
        <dbReference type="Proteomes" id="UP000694866"/>
    </source>
</evidence>
<feature type="chain" id="PRO_5044541590" evidence="4">
    <location>
        <begin position="18"/>
        <end position="204"/>
    </location>
</feature>
<dbReference type="GO" id="GO:0009253">
    <property type="term" value="P:peptidoglycan catabolic process"/>
    <property type="evidence" value="ECO:0007669"/>
    <property type="project" value="InterPro"/>
</dbReference>
<name>A0A0C9R2T5_9HYME</name>
<dbReference type="KEGG" id="fas:105274167"/>
<dbReference type="RefSeq" id="XP_011315366.1">
    <property type="nucleotide sequence ID" value="XM_011317064.1"/>
</dbReference>
<dbReference type="Pfam" id="PF01510">
    <property type="entry name" value="Amidase_2"/>
    <property type="match status" value="1"/>
</dbReference>
<evidence type="ECO:0000256" key="3">
    <source>
        <dbReference type="ARBA" id="ARBA00022859"/>
    </source>
</evidence>
<keyword evidence="3" id="KW-0391">Immunity</keyword>
<dbReference type="SUPFAM" id="SSF55846">
    <property type="entry name" value="N-acetylmuramoyl-L-alanine amidase-like"/>
    <property type="match status" value="1"/>
</dbReference>
<evidence type="ECO:0000313" key="6">
    <source>
        <dbReference type="EMBL" id="JAG80281.1"/>
    </source>
</evidence>
<reference evidence="8" key="2">
    <citation type="submission" date="2025-04" db="UniProtKB">
        <authorList>
            <consortium name="RefSeq"/>
        </authorList>
    </citation>
    <scope>IDENTIFICATION</scope>
    <source>
        <strain evidence="8">USDA-PBARC FA_bdor</strain>
        <tissue evidence="8">Whole organism</tissue>
    </source>
</reference>
<evidence type="ECO:0000313" key="8">
    <source>
        <dbReference type="RefSeq" id="XP_011315366.1"/>
    </source>
</evidence>
<dbReference type="InterPro" id="IPR002502">
    <property type="entry name" value="Amidase_domain"/>
</dbReference>
<organism evidence="6">
    <name type="scientific">Fopius arisanus</name>
    <dbReference type="NCBI Taxonomy" id="64838"/>
    <lineage>
        <taxon>Eukaryota</taxon>
        <taxon>Metazoa</taxon>
        <taxon>Ecdysozoa</taxon>
        <taxon>Arthropoda</taxon>
        <taxon>Hexapoda</taxon>
        <taxon>Insecta</taxon>
        <taxon>Pterygota</taxon>
        <taxon>Neoptera</taxon>
        <taxon>Endopterygota</taxon>
        <taxon>Hymenoptera</taxon>
        <taxon>Apocrita</taxon>
        <taxon>Ichneumonoidea</taxon>
        <taxon>Braconidae</taxon>
        <taxon>Opiinae</taxon>
        <taxon>Fopius</taxon>
    </lineage>
</organism>
<feature type="domain" description="Peptidoglycan recognition protein family" evidence="5">
    <location>
        <begin position="25"/>
        <end position="168"/>
    </location>
</feature>
<protein>
    <submittedName>
        <fullName evidence="6">PGLYRP1 protein</fullName>
    </submittedName>
    <submittedName>
        <fullName evidence="8">Peptidoglycan recognition protein 1-like</fullName>
    </submittedName>
</protein>
<dbReference type="EMBL" id="GBYB01010514">
    <property type="protein sequence ID" value="JAG80281.1"/>
    <property type="molecule type" value="Transcribed_RNA"/>
</dbReference>
<evidence type="ECO:0000256" key="4">
    <source>
        <dbReference type="SAM" id="SignalP"/>
    </source>
</evidence>
<reference evidence="6" key="1">
    <citation type="submission" date="2015-01" db="EMBL/GenBank/DDBJ databases">
        <title>Transcriptome Assembly of Fopius arisanus.</title>
        <authorList>
            <person name="Geib S."/>
        </authorList>
    </citation>
    <scope>NUCLEOTIDE SEQUENCE</scope>
</reference>
<keyword evidence="2" id="KW-0399">Innate immunity</keyword>
<dbReference type="PANTHER" id="PTHR11022:SF41">
    <property type="entry name" value="PEPTIDOGLYCAN-RECOGNITION PROTEIN LC-RELATED"/>
    <property type="match status" value="1"/>
</dbReference>
<comment type="similarity">
    <text evidence="1">Belongs to the N-acetylmuramoyl-L-alanine amidase 2 family.</text>
</comment>